<sequence length="224" mass="25684">MGKLFDQLNAILPTKLWIPDELAMLYEWIEQQGHYQDLDDKQRIGFLYPQDKLEQSWTDEERHGGTIIQFSATANDGLKYWFGRKENDPQISERLFVFARTGAEGSEAALWLDDEDQLKIVHMGSGSGSILSCVLADNMVDFLRLMAIGYDELCWNEEYPYPPNSPESASGIYVYPNKAYQQWVTSTFDVTIPNTALEIVKYPAEIGDTNSEDPFCRWAEKQCI</sequence>
<organism evidence="1 2">
    <name type="scientific">Pragia fontium</name>
    <dbReference type="NCBI Taxonomy" id="82985"/>
    <lineage>
        <taxon>Bacteria</taxon>
        <taxon>Pseudomonadati</taxon>
        <taxon>Pseudomonadota</taxon>
        <taxon>Gammaproteobacteria</taxon>
        <taxon>Enterobacterales</taxon>
        <taxon>Budviciaceae</taxon>
        <taxon>Pragia</taxon>
    </lineage>
</organism>
<reference evidence="1" key="1">
    <citation type="submission" date="2022-06" db="EMBL/GenBank/DDBJ databases">
        <title>Draft genome sequences of Pragia fontium str. JCM24417.</title>
        <authorList>
            <person name="Wakabayashi Y."/>
            <person name="Kojima K."/>
        </authorList>
    </citation>
    <scope>NUCLEOTIDE SEQUENCE</scope>
    <source>
        <strain evidence="1">JCM 24417</strain>
    </source>
</reference>
<keyword evidence="2" id="KW-1185">Reference proteome</keyword>
<dbReference type="Proteomes" id="UP001059610">
    <property type="component" value="Unassembled WGS sequence"/>
</dbReference>
<protein>
    <recommendedName>
        <fullName evidence="3">SMI1/KNR4 family protein</fullName>
    </recommendedName>
</protein>
<gene>
    <name evidence="1" type="ORF">SOASR032_28330</name>
</gene>
<name>A0ABQ5LM17_9GAMM</name>
<comment type="caution">
    <text evidence="1">The sequence shown here is derived from an EMBL/GenBank/DDBJ whole genome shotgun (WGS) entry which is preliminary data.</text>
</comment>
<accession>A0ABQ5LM17</accession>
<evidence type="ECO:0008006" key="3">
    <source>
        <dbReference type="Google" id="ProtNLM"/>
    </source>
</evidence>
<evidence type="ECO:0000313" key="2">
    <source>
        <dbReference type="Proteomes" id="UP001059610"/>
    </source>
</evidence>
<dbReference type="EMBL" id="BRLJ01000009">
    <property type="protein sequence ID" value="GKX64264.1"/>
    <property type="molecule type" value="Genomic_DNA"/>
</dbReference>
<dbReference type="RefSeq" id="WP_047782290.1">
    <property type="nucleotide sequence ID" value="NZ_BRLJ01000009.1"/>
</dbReference>
<proteinExistence type="predicted"/>
<evidence type="ECO:0000313" key="1">
    <source>
        <dbReference type="EMBL" id="GKX64264.1"/>
    </source>
</evidence>